<evidence type="ECO:0000256" key="1">
    <source>
        <dbReference type="SAM" id="MobiDB-lite"/>
    </source>
</evidence>
<reference evidence="3" key="1">
    <citation type="submission" date="2020-08" db="EMBL/GenBank/DDBJ databases">
        <title>Spodoptera exigua strain:BAW_Kor-Di-RS1 Genome sequencing and assembly.</title>
        <authorList>
            <person name="Kim J."/>
            <person name="Nam H.Y."/>
            <person name="Kwon M."/>
            <person name="Choi J.H."/>
            <person name="Cho S.R."/>
            <person name="Kim G.-H."/>
        </authorList>
    </citation>
    <scope>NUCLEOTIDE SEQUENCE</scope>
    <source>
        <strain evidence="3">BAW_Kor-Di-RS1</strain>
        <tissue evidence="3">Whole-body</tissue>
    </source>
</reference>
<name>A0A835L4R2_SPOEX</name>
<dbReference type="GO" id="GO:0005667">
    <property type="term" value="C:transcription regulator complex"/>
    <property type="evidence" value="ECO:0007669"/>
    <property type="project" value="TreeGrafter"/>
</dbReference>
<proteinExistence type="predicted"/>
<dbReference type="InterPro" id="IPR039353">
    <property type="entry name" value="TF_Adf1"/>
</dbReference>
<dbReference type="PANTHER" id="PTHR12243:SF67">
    <property type="entry name" value="COREPRESSOR OF PANGOLIN, ISOFORM A-RELATED"/>
    <property type="match status" value="1"/>
</dbReference>
<protein>
    <recommendedName>
        <fullName evidence="2">MADF domain-containing protein</fullName>
    </recommendedName>
</protein>
<dbReference type="SMART" id="SM00595">
    <property type="entry name" value="MADF"/>
    <property type="match status" value="1"/>
</dbReference>
<feature type="domain" description="MADF" evidence="2">
    <location>
        <begin position="436"/>
        <end position="538"/>
    </location>
</feature>
<feature type="compositionally biased region" description="Low complexity" evidence="1">
    <location>
        <begin position="270"/>
        <end position="282"/>
    </location>
</feature>
<dbReference type="Proteomes" id="UP000648187">
    <property type="component" value="Unassembled WGS sequence"/>
</dbReference>
<dbReference type="InterPro" id="IPR012337">
    <property type="entry name" value="RNaseH-like_sf"/>
</dbReference>
<feature type="compositionally biased region" description="Basic and acidic residues" evidence="1">
    <location>
        <begin position="549"/>
        <end position="573"/>
    </location>
</feature>
<dbReference type="GO" id="GO:0005634">
    <property type="term" value="C:nucleus"/>
    <property type="evidence" value="ECO:0007669"/>
    <property type="project" value="TreeGrafter"/>
</dbReference>
<feature type="compositionally biased region" description="Polar residues" evidence="1">
    <location>
        <begin position="698"/>
        <end position="707"/>
    </location>
</feature>
<dbReference type="AlphaFoldDB" id="A0A835L4R2"/>
<dbReference type="PROSITE" id="PS51029">
    <property type="entry name" value="MADF"/>
    <property type="match status" value="1"/>
</dbReference>
<dbReference type="GO" id="GO:0006357">
    <property type="term" value="P:regulation of transcription by RNA polymerase II"/>
    <property type="evidence" value="ECO:0007669"/>
    <property type="project" value="TreeGrafter"/>
</dbReference>
<feature type="region of interest" description="Disordered" evidence="1">
    <location>
        <begin position="261"/>
        <end position="315"/>
    </location>
</feature>
<organism evidence="3 4">
    <name type="scientific">Spodoptera exigua</name>
    <name type="common">Beet armyworm</name>
    <name type="synonym">Noctua fulgens</name>
    <dbReference type="NCBI Taxonomy" id="7107"/>
    <lineage>
        <taxon>Eukaryota</taxon>
        <taxon>Metazoa</taxon>
        <taxon>Ecdysozoa</taxon>
        <taxon>Arthropoda</taxon>
        <taxon>Hexapoda</taxon>
        <taxon>Insecta</taxon>
        <taxon>Pterygota</taxon>
        <taxon>Neoptera</taxon>
        <taxon>Endopterygota</taxon>
        <taxon>Lepidoptera</taxon>
        <taxon>Glossata</taxon>
        <taxon>Ditrysia</taxon>
        <taxon>Noctuoidea</taxon>
        <taxon>Noctuidae</taxon>
        <taxon>Amphipyrinae</taxon>
        <taxon>Spodoptera</taxon>
    </lineage>
</organism>
<feature type="compositionally biased region" description="Polar residues" evidence="1">
    <location>
        <begin position="673"/>
        <end position="691"/>
    </location>
</feature>
<evidence type="ECO:0000313" key="3">
    <source>
        <dbReference type="EMBL" id="KAF9413740.1"/>
    </source>
</evidence>
<feature type="region of interest" description="Disordered" evidence="1">
    <location>
        <begin position="537"/>
        <end position="584"/>
    </location>
</feature>
<comment type="caution">
    <text evidence="3">The sequence shown here is derived from an EMBL/GenBank/DDBJ whole genome shotgun (WGS) entry which is preliminary data.</text>
</comment>
<evidence type="ECO:0000259" key="2">
    <source>
        <dbReference type="PROSITE" id="PS51029"/>
    </source>
</evidence>
<dbReference type="InterPro" id="IPR006578">
    <property type="entry name" value="MADF-dom"/>
</dbReference>
<dbReference type="EMBL" id="JACKWZ010000152">
    <property type="protein sequence ID" value="KAF9413740.1"/>
    <property type="molecule type" value="Genomic_DNA"/>
</dbReference>
<keyword evidence="4" id="KW-1185">Reference proteome</keyword>
<gene>
    <name evidence="3" type="ORF">HW555_008186</name>
</gene>
<dbReference type="PANTHER" id="PTHR12243">
    <property type="entry name" value="MADF DOMAIN TRANSCRIPTION FACTOR"/>
    <property type="match status" value="1"/>
</dbReference>
<dbReference type="Pfam" id="PF10545">
    <property type="entry name" value="MADF_DNA_bdg"/>
    <property type="match status" value="1"/>
</dbReference>
<accession>A0A835L4R2</accession>
<sequence length="775" mass="88900">MQKAVPRYKLPSRTYMTEKIIPDIYDRIIKKIMEKILNAAAVSITSDIWTCDHNNESFLSFTAHWISPDFKLEHGQCIILLKPFEEITKITSSGLSCISEVIPHVAVLMRYIQKEETSRKVPNLLQFLTSLKTQLQQRFEHLDENLKYFLATLLDPRFKTNFFGVIQAEKARQSLLLEGLKLSCGEEDASSTKMGKAGRKPIVEKSKQREVFMKYADKLLDVKLRDPIFDTIASDLDNLMTPAALYMSLKRNFREFLNTECKQQTNKNVPTGTTDTDTPSTSHNSQRDSQSNQNDLPQMSPENTTWQRNKRPKINPNKELISEALNIMKNVSQRPNVTKDEDGLFGDYIAGYYTASSLQQTVVSPSTNNLTSSEYSAQTNPDPQTIQPSSLETFAEEYLALNPSDSVIKRVALRFNKIMSKREKEKLYDEQINHEVLIAAIKDRPVLWNKFLEIYKDKTAKTAAWRDICIILKEDFEEMDQKDRQLFGSSVMKRWTQLRDTWWKSLDENKETKKSGSGTKSKPYKYNQEMSFLKPIIKPDETYDNNPNTRDEAQRENADQQENQKEKHLESSSKKKRMDSGSVLDDKMMKLVDHQLNTIGSGDRNMNFFKGVLPSLRYFDDDQILEFQSGVINLIQSIKTGRNYSNWHQNYYNSHHHNYNSGGYYTKPHESPGGTSNNNNTRPFPESSSIVNAEVSAETPTPLQPGTSLIHRDDPSASPALSTALSQLRLMAFLIHVSCFLKSVSNLWRRKSKIDDNTSTKLKYSRPLSLVVTLN</sequence>
<feature type="compositionally biased region" description="Polar residues" evidence="1">
    <location>
        <begin position="283"/>
        <end position="307"/>
    </location>
</feature>
<feature type="region of interest" description="Disordered" evidence="1">
    <location>
        <begin position="662"/>
        <end position="716"/>
    </location>
</feature>
<evidence type="ECO:0000313" key="4">
    <source>
        <dbReference type="Proteomes" id="UP000648187"/>
    </source>
</evidence>
<dbReference type="SUPFAM" id="SSF53098">
    <property type="entry name" value="Ribonuclease H-like"/>
    <property type="match status" value="1"/>
</dbReference>